<evidence type="ECO:0000259" key="2">
    <source>
        <dbReference type="PROSITE" id="PS50995"/>
    </source>
</evidence>
<evidence type="ECO:0000313" key="3">
    <source>
        <dbReference type="EMBL" id="MFB9378438.1"/>
    </source>
</evidence>
<dbReference type="PANTHER" id="PTHR39515">
    <property type="entry name" value="CONSERVED PROTEIN"/>
    <property type="match status" value="1"/>
</dbReference>
<reference evidence="3 4" key="1">
    <citation type="submission" date="2024-09" db="EMBL/GenBank/DDBJ databases">
        <authorList>
            <person name="Sun Q."/>
            <person name="Mori K."/>
        </authorList>
    </citation>
    <scope>NUCLEOTIDE SEQUENCE [LARGE SCALE GENOMIC DNA]</scope>
    <source>
        <strain evidence="3 4">TISTR 1856</strain>
    </source>
</reference>
<evidence type="ECO:0000256" key="1">
    <source>
        <dbReference type="SAM" id="MobiDB-lite"/>
    </source>
</evidence>
<dbReference type="InterPro" id="IPR036390">
    <property type="entry name" value="WH_DNA-bd_sf"/>
</dbReference>
<dbReference type="SMART" id="SM00347">
    <property type="entry name" value="HTH_MARR"/>
    <property type="match status" value="1"/>
</dbReference>
<accession>A0ABV5LWG7</accession>
<dbReference type="PRINTS" id="PR00598">
    <property type="entry name" value="HTHMARR"/>
</dbReference>
<organism evidence="3 4">
    <name type="scientific">Kineococcus gynurae</name>
    <dbReference type="NCBI Taxonomy" id="452979"/>
    <lineage>
        <taxon>Bacteria</taxon>
        <taxon>Bacillati</taxon>
        <taxon>Actinomycetota</taxon>
        <taxon>Actinomycetes</taxon>
        <taxon>Kineosporiales</taxon>
        <taxon>Kineosporiaceae</taxon>
        <taxon>Kineococcus</taxon>
    </lineage>
</organism>
<dbReference type="SUPFAM" id="SSF46785">
    <property type="entry name" value="Winged helix' DNA-binding domain"/>
    <property type="match status" value="1"/>
</dbReference>
<evidence type="ECO:0000313" key="4">
    <source>
        <dbReference type="Proteomes" id="UP001589748"/>
    </source>
</evidence>
<dbReference type="EMBL" id="JBHMDM010000007">
    <property type="protein sequence ID" value="MFB9378438.1"/>
    <property type="molecule type" value="Genomic_DNA"/>
</dbReference>
<name>A0ABV5LWG7_9ACTN</name>
<proteinExistence type="predicted"/>
<sequence>MIGTTPLAPGSTSVPGTAAASPDDEGHGTQSPTDPLDHEALATDLRMALLRLARRLRAEKSDGELSDTQFSVLAQLYLHGPRTPGELAEAEHVRPPSMTRTVAGLTEAGLVTRTGSSEDRRRVLVDLTADGRRTVEETRRRRTVWLGRRLADLTPEELETLAASTAILRRMGER</sequence>
<dbReference type="InterPro" id="IPR036388">
    <property type="entry name" value="WH-like_DNA-bd_sf"/>
</dbReference>
<dbReference type="InterPro" id="IPR000835">
    <property type="entry name" value="HTH_MarR-typ"/>
</dbReference>
<feature type="domain" description="HTH marR-type" evidence="2">
    <location>
        <begin position="38"/>
        <end position="170"/>
    </location>
</feature>
<dbReference type="Pfam" id="PF01047">
    <property type="entry name" value="MarR"/>
    <property type="match status" value="1"/>
</dbReference>
<dbReference type="RefSeq" id="WP_380136940.1">
    <property type="nucleotide sequence ID" value="NZ_JBHLUI010000008.1"/>
</dbReference>
<comment type="caution">
    <text evidence="3">The sequence shown here is derived from an EMBL/GenBank/DDBJ whole genome shotgun (WGS) entry which is preliminary data.</text>
</comment>
<keyword evidence="4" id="KW-1185">Reference proteome</keyword>
<feature type="region of interest" description="Disordered" evidence="1">
    <location>
        <begin position="1"/>
        <end position="37"/>
    </location>
</feature>
<gene>
    <name evidence="3" type="ORF">ACFFVI_15835</name>
</gene>
<dbReference type="Proteomes" id="UP001589748">
    <property type="component" value="Unassembled WGS sequence"/>
</dbReference>
<protein>
    <submittedName>
        <fullName evidence="3">MarR family winged helix-turn-helix transcriptional regulator</fullName>
    </submittedName>
</protein>
<dbReference type="InterPro" id="IPR052526">
    <property type="entry name" value="HTH-type_Bedaq_tolerance"/>
</dbReference>
<dbReference type="PROSITE" id="PS50995">
    <property type="entry name" value="HTH_MARR_2"/>
    <property type="match status" value="1"/>
</dbReference>
<dbReference type="Gene3D" id="1.10.10.10">
    <property type="entry name" value="Winged helix-like DNA-binding domain superfamily/Winged helix DNA-binding domain"/>
    <property type="match status" value="1"/>
</dbReference>
<dbReference type="PANTHER" id="PTHR39515:SF2">
    <property type="entry name" value="HTH-TYPE TRANSCRIPTIONAL REGULATOR RV0880"/>
    <property type="match status" value="1"/>
</dbReference>